<dbReference type="SMART" id="SM00257">
    <property type="entry name" value="LysM"/>
    <property type="match status" value="2"/>
</dbReference>
<dbReference type="PANTHER" id="PTHR33308">
    <property type="entry name" value="PEPTIDOGLYCAN HYDROLASE FLGJ"/>
    <property type="match status" value="1"/>
</dbReference>
<dbReference type="InterPro" id="IPR051056">
    <property type="entry name" value="Glycosyl_Hydrolase_73"/>
</dbReference>
<name>A0ABU9LLW1_9BACL</name>
<dbReference type="CDD" id="cd00118">
    <property type="entry name" value="LysM"/>
    <property type="match status" value="2"/>
</dbReference>
<dbReference type="InterPro" id="IPR018392">
    <property type="entry name" value="LysM"/>
</dbReference>
<evidence type="ECO:0000313" key="8">
    <source>
        <dbReference type="Proteomes" id="UP001398420"/>
    </source>
</evidence>
<accession>A0ABU9LLW1</accession>
<dbReference type="EMBL" id="JBCEWA010000007">
    <property type="protein sequence ID" value="MEL5988681.1"/>
    <property type="molecule type" value="Genomic_DNA"/>
</dbReference>
<evidence type="ECO:0000313" key="7">
    <source>
        <dbReference type="EMBL" id="MEL5988681.1"/>
    </source>
</evidence>
<organism evidence="7 8">
    <name type="scientific">Kurthia gibsonii</name>
    <dbReference type="NCBI Taxonomy" id="33946"/>
    <lineage>
        <taxon>Bacteria</taxon>
        <taxon>Bacillati</taxon>
        <taxon>Bacillota</taxon>
        <taxon>Bacilli</taxon>
        <taxon>Bacillales</taxon>
        <taxon>Caryophanaceae</taxon>
        <taxon>Kurthia</taxon>
    </lineage>
</organism>
<dbReference type="SUPFAM" id="SSF54106">
    <property type="entry name" value="LysM domain"/>
    <property type="match status" value="2"/>
</dbReference>
<dbReference type="RefSeq" id="WP_342303011.1">
    <property type="nucleotide sequence ID" value="NZ_JBCEWA010000007.1"/>
</dbReference>
<keyword evidence="8" id="KW-1185">Reference proteome</keyword>
<evidence type="ECO:0000256" key="3">
    <source>
        <dbReference type="ARBA" id="ARBA00022801"/>
    </source>
</evidence>
<keyword evidence="2" id="KW-0081">Bacteriolytic enzyme</keyword>
<reference evidence="7 8" key="1">
    <citation type="submission" date="2024-04" db="EMBL/GenBank/DDBJ databases">
        <authorList>
            <person name="Wu Y.S."/>
            <person name="Zhang L."/>
        </authorList>
    </citation>
    <scope>NUCLEOTIDE SEQUENCE [LARGE SCALE GENOMIC DNA]</scope>
    <source>
        <strain evidence="7 8">KG-01</strain>
    </source>
</reference>
<feature type="domain" description="LysM" evidence="6">
    <location>
        <begin position="301"/>
        <end position="344"/>
    </location>
</feature>
<sequence length="348" mass="39085">MNRKKRLYSLILSVSILAVPLTTSSLYAQATPKKSLPSISTSHPFINQISPEVVRLSNQYGIYASVMLAQTILESNYGNSGLSQAPIYNLFGMKGKYNGQGATFQTKEYKDSGTYQIRSTFKKYTSYTESLEDYAKLIRNGLTYSPNYYAGAWKENTKSYRDATAILAGRYASDLSYSKKLNQIIERYDLTRFDRLKSTTVAGETETTANAKPESILDSAEVKEQNGQQVVPTQRIIYTPTKYYRVKKGDSLTSIAARHGITTAQLKKWNGLTHATIQIEQKLVVDVRGNKKNLAQKNTPLRYVIQQGDSLASIAAKYQTTEQNLLILNQLDSSFVYEGQIIYLQSLK</sequence>
<dbReference type="InterPro" id="IPR036779">
    <property type="entry name" value="LysM_dom_sf"/>
</dbReference>
<evidence type="ECO:0000256" key="4">
    <source>
        <dbReference type="ARBA" id="ARBA00032108"/>
    </source>
</evidence>
<keyword evidence="1" id="KW-0929">Antimicrobial</keyword>
<protein>
    <recommendedName>
        <fullName evidence="4">Peptidoglycan hydrolase</fullName>
    </recommendedName>
</protein>
<feature type="chain" id="PRO_5045531271" description="Peptidoglycan hydrolase" evidence="5">
    <location>
        <begin position="31"/>
        <end position="348"/>
    </location>
</feature>
<keyword evidence="3" id="KW-0378">Hydrolase</keyword>
<dbReference type="Pfam" id="PF01476">
    <property type="entry name" value="LysM"/>
    <property type="match status" value="2"/>
</dbReference>
<dbReference type="Pfam" id="PF01832">
    <property type="entry name" value="Glucosaminidase"/>
    <property type="match status" value="1"/>
</dbReference>
<keyword evidence="5" id="KW-0732">Signal</keyword>
<evidence type="ECO:0000256" key="5">
    <source>
        <dbReference type="SAM" id="SignalP"/>
    </source>
</evidence>
<feature type="signal peptide" evidence="5">
    <location>
        <begin position="1"/>
        <end position="30"/>
    </location>
</feature>
<dbReference type="PANTHER" id="PTHR33308:SF9">
    <property type="entry name" value="PEPTIDOGLYCAN HYDROLASE FLGJ"/>
    <property type="match status" value="1"/>
</dbReference>
<dbReference type="SMART" id="SM00047">
    <property type="entry name" value="LYZ2"/>
    <property type="match status" value="1"/>
</dbReference>
<dbReference type="Gene3D" id="3.10.350.10">
    <property type="entry name" value="LysM domain"/>
    <property type="match status" value="2"/>
</dbReference>
<comment type="caution">
    <text evidence="7">The sequence shown here is derived from an EMBL/GenBank/DDBJ whole genome shotgun (WGS) entry which is preliminary data.</text>
</comment>
<evidence type="ECO:0000256" key="1">
    <source>
        <dbReference type="ARBA" id="ARBA00022529"/>
    </source>
</evidence>
<dbReference type="PROSITE" id="PS51782">
    <property type="entry name" value="LYSM"/>
    <property type="match status" value="2"/>
</dbReference>
<dbReference type="InterPro" id="IPR002901">
    <property type="entry name" value="MGlyc_endo_b_GlcNAc-like_dom"/>
</dbReference>
<feature type="domain" description="LysM" evidence="6">
    <location>
        <begin position="242"/>
        <end position="285"/>
    </location>
</feature>
<evidence type="ECO:0000259" key="6">
    <source>
        <dbReference type="PROSITE" id="PS51782"/>
    </source>
</evidence>
<gene>
    <name evidence="7" type="ORF">AAF454_09760</name>
</gene>
<dbReference type="Proteomes" id="UP001398420">
    <property type="component" value="Unassembled WGS sequence"/>
</dbReference>
<dbReference type="Gene3D" id="1.10.530.10">
    <property type="match status" value="1"/>
</dbReference>
<evidence type="ECO:0000256" key="2">
    <source>
        <dbReference type="ARBA" id="ARBA00022638"/>
    </source>
</evidence>
<dbReference type="Gene3D" id="4.10.80.30">
    <property type="entry name" value="DNA polymerase, domain 6"/>
    <property type="match status" value="1"/>
</dbReference>
<proteinExistence type="predicted"/>